<feature type="domain" description="Cas12f1-like TNB" evidence="2">
    <location>
        <begin position="37"/>
        <end position="106"/>
    </location>
</feature>
<accession>A0A8T3VK01</accession>
<evidence type="ECO:0000256" key="1">
    <source>
        <dbReference type="ARBA" id="ARBA00023125"/>
    </source>
</evidence>
<organism evidence="3 4">
    <name type="scientific">Methanobrevibacter millerae</name>
    <dbReference type="NCBI Taxonomy" id="230361"/>
    <lineage>
        <taxon>Archaea</taxon>
        <taxon>Methanobacteriati</taxon>
        <taxon>Methanobacteriota</taxon>
        <taxon>Methanomada group</taxon>
        <taxon>Methanobacteria</taxon>
        <taxon>Methanobacteriales</taxon>
        <taxon>Methanobacteriaceae</taxon>
        <taxon>Methanobrevibacter</taxon>
    </lineage>
</organism>
<sequence>ANIVKNSCFVAVQNENIHAWKHNKYLSHGIQLNAPRTFMNQIEYKCDWNDVEFIKIPKNYPSTQICRKCKKQNEKLRGQKNLGIREWDCPYCNTHYDRDVNASINILRRGLELAGTAGQ</sequence>
<gene>
    <name evidence="3" type="ORF">E7Z73_01940</name>
</gene>
<reference evidence="3" key="1">
    <citation type="submission" date="2019-04" db="EMBL/GenBank/DDBJ databases">
        <title>Evolution of Biomass-Degrading Anaerobic Consortia Revealed by Metagenomics.</title>
        <authorList>
            <person name="Peng X."/>
        </authorList>
    </citation>
    <scope>NUCLEOTIDE SEQUENCE</scope>
    <source>
        <strain evidence="3">SIG12</strain>
    </source>
</reference>
<dbReference type="EMBL" id="SUTE01000015">
    <property type="protein sequence ID" value="MBE6504494.1"/>
    <property type="molecule type" value="Genomic_DNA"/>
</dbReference>
<dbReference type="GO" id="GO:0003677">
    <property type="term" value="F:DNA binding"/>
    <property type="evidence" value="ECO:0007669"/>
    <property type="project" value="UniProtKB-KW"/>
</dbReference>
<protein>
    <submittedName>
        <fullName evidence="3">Transposase</fullName>
    </submittedName>
</protein>
<evidence type="ECO:0000313" key="3">
    <source>
        <dbReference type="EMBL" id="MBE6504494.1"/>
    </source>
</evidence>
<proteinExistence type="predicted"/>
<dbReference type="AlphaFoldDB" id="A0A8T3VK01"/>
<dbReference type="RefSeq" id="WP_303736143.1">
    <property type="nucleotide sequence ID" value="NZ_SUTE01000015.1"/>
</dbReference>
<evidence type="ECO:0000313" key="4">
    <source>
        <dbReference type="Proteomes" id="UP000762703"/>
    </source>
</evidence>
<keyword evidence="1" id="KW-0238">DNA-binding</keyword>
<name>A0A8T3VK01_9EURY</name>
<feature type="non-terminal residue" evidence="3">
    <location>
        <position position="1"/>
    </location>
</feature>
<evidence type="ECO:0000259" key="2">
    <source>
        <dbReference type="Pfam" id="PF07282"/>
    </source>
</evidence>
<dbReference type="Pfam" id="PF07282">
    <property type="entry name" value="Cas12f1-like_TNB"/>
    <property type="match status" value="1"/>
</dbReference>
<dbReference type="Proteomes" id="UP000762703">
    <property type="component" value="Unassembled WGS sequence"/>
</dbReference>
<dbReference type="InterPro" id="IPR010095">
    <property type="entry name" value="Cas12f1-like_TNB"/>
</dbReference>
<comment type="caution">
    <text evidence="3">The sequence shown here is derived from an EMBL/GenBank/DDBJ whole genome shotgun (WGS) entry which is preliminary data.</text>
</comment>